<dbReference type="Proteomes" id="UP000003477">
    <property type="component" value="Unassembled WGS sequence"/>
</dbReference>
<comment type="caution">
    <text evidence="7">The sequence shown here is derived from an EMBL/GenBank/DDBJ whole genome shotgun (WGS) entry which is preliminary data.</text>
</comment>
<dbReference type="RefSeq" id="WP_007307961.1">
    <property type="nucleotide sequence ID" value="NZ_AESD01000794.1"/>
</dbReference>
<dbReference type="PANTHER" id="PTHR34858:SF1">
    <property type="entry name" value="CYSO-CYSTEINE PEPTIDASE"/>
    <property type="match status" value="1"/>
</dbReference>
<evidence type="ECO:0000313" key="8">
    <source>
        <dbReference type="Proteomes" id="UP000003477"/>
    </source>
</evidence>
<dbReference type="EMBL" id="AESD01000794">
    <property type="protein sequence ID" value="EHJ10054.1"/>
    <property type="molecule type" value="Genomic_DNA"/>
</dbReference>
<feature type="domain" description="MPN" evidence="6">
    <location>
        <begin position="16"/>
        <end position="170"/>
    </location>
</feature>
<gene>
    <name evidence="7" type="ORF">CWATWH0003_5186</name>
</gene>
<proteinExistence type="predicted"/>
<dbReference type="InterPro" id="IPR000555">
    <property type="entry name" value="JAMM/MPN+_dom"/>
</dbReference>
<dbReference type="CDD" id="cd08070">
    <property type="entry name" value="MPN_like"/>
    <property type="match status" value="1"/>
</dbReference>
<dbReference type="GO" id="GO:0006508">
    <property type="term" value="P:proteolysis"/>
    <property type="evidence" value="ECO:0007669"/>
    <property type="project" value="UniProtKB-KW"/>
</dbReference>
<dbReference type="InterPro" id="IPR051929">
    <property type="entry name" value="VirAsm_ModProt"/>
</dbReference>
<evidence type="ECO:0000259" key="6">
    <source>
        <dbReference type="PROSITE" id="PS50249"/>
    </source>
</evidence>
<keyword evidence="3" id="KW-0378">Hydrolase</keyword>
<dbReference type="GO" id="GO:0008235">
    <property type="term" value="F:metalloexopeptidase activity"/>
    <property type="evidence" value="ECO:0007669"/>
    <property type="project" value="TreeGrafter"/>
</dbReference>
<reference evidence="7 8" key="1">
    <citation type="journal article" date="2011" name="Front. Microbiol.">
        <title>Two Strains of Crocosphaera watsonii with Highly Conserved Genomes are Distinguished by Strain-Specific Features.</title>
        <authorList>
            <person name="Bench S.R."/>
            <person name="Ilikchyan I.N."/>
            <person name="Tripp H.J."/>
            <person name="Zehr J.P."/>
        </authorList>
    </citation>
    <scope>NUCLEOTIDE SEQUENCE [LARGE SCALE GENOMIC DNA]</scope>
    <source>
        <strain evidence="7 8">WH 0003</strain>
    </source>
</reference>
<dbReference type="GO" id="GO:0008270">
    <property type="term" value="F:zinc ion binding"/>
    <property type="evidence" value="ECO:0007669"/>
    <property type="project" value="TreeGrafter"/>
</dbReference>
<keyword evidence="4" id="KW-0862">Zinc</keyword>
<keyword evidence="1" id="KW-0645">Protease</keyword>
<protein>
    <submittedName>
        <fullName evidence="7">Mov34/MPN/PAD-1</fullName>
    </submittedName>
</protein>
<dbReference type="InterPro" id="IPR028090">
    <property type="entry name" value="JAB_dom_prok"/>
</dbReference>
<evidence type="ECO:0000313" key="7">
    <source>
        <dbReference type="EMBL" id="EHJ10054.1"/>
    </source>
</evidence>
<keyword evidence="2" id="KW-0479">Metal-binding</keyword>
<organism evidence="7 8">
    <name type="scientific">Crocosphaera watsonii WH 0003</name>
    <dbReference type="NCBI Taxonomy" id="423471"/>
    <lineage>
        <taxon>Bacteria</taxon>
        <taxon>Bacillati</taxon>
        <taxon>Cyanobacteriota</taxon>
        <taxon>Cyanophyceae</taxon>
        <taxon>Oscillatoriophycideae</taxon>
        <taxon>Chroococcales</taxon>
        <taxon>Aphanothecaceae</taxon>
        <taxon>Crocosphaera</taxon>
    </lineage>
</organism>
<dbReference type="SUPFAM" id="SSF102712">
    <property type="entry name" value="JAB1/MPN domain"/>
    <property type="match status" value="1"/>
</dbReference>
<keyword evidence="5" id="KW-0482">Metalloprotease</keyword>
<evidence type="ECO:0000256" key="5">
    <source>
        <dbReference type="ARBA" id="ARBA00023049"/>
    </source>
</evidence>
<accession>G5JCN3</accession>
<dbReference type="Gene3D" id="3.40.140.10">
    <property type="entry name" value="Cytidine Deaminase, domain 2"/>
    <property type="match status" value="1"/>
</dbReference>
<dbReference type="PATRIC" id="fig|423471.3.peg.4847"/>
<dbReference type="Pfam" id="PF14464">
    <property type="entry name" value="Prok-JAB"/>
    <property type="match status" value="1"/>
</dbReference>
<evidence type="ECO:0000256" key="3">
    <source>
        <dbReference type="ARBA" id="ARBA00022801"/>
    </source>
</evidence>
<evidence type="ECO:0000256" key="2">
    <source>
        <dbReference type="ARBA" id="ARBA00022723"/>
    </source>
</evidence>
<dbReference type="AlphaFoldDB" id="G5JCN3"/>
<sequence length="170" mass="19604">MFILAFLENDPLFIMIYLSPSQLQQIETHAQTSYPEECCGLLLGTIEGDHPRVIEVRETENAWTPNIMEGFENAVSSEHQPLSRKNRFSIDPYVLLQVQKEIRDRNLNIIGIYHSHPDHPAIPSAFDREIAWPDYSYIIASLRKGKVTEIKSWKLQDNQQFAPENIIIVA</sequence>
<evidence type="ECO:0000256" key="1">
    <source>
        <dbReference type="ARBA" id="ARBA00022670"/>
    </source>
</evidence>
<dbReference type="InterPro" id="IPR037518">
    <property type="entry name" value="MPN"/>
</dbReference>
<dbReference type="GeneID" id="88768514"/>
<dbReference type="PROSITE" id="PS50249">
    <property type="entry name" value="MPN"/>
    <property type="match status" value="1"/>
</dbReference>
<dbReference type="PANTHER" id="PTHR34858">
    <property type="entry name" value="CYSO-CYSTEINE PEPTIDASE"/>
    <property type="match status" value="1"/>
</dbReference>
<name>G5JCN3_CROWT</name>
<evidence type="ECO:0000256" key="4">
    <source>
        <dbReference type="ARBA" id="ARBA00022833"/>
    </source>
</evidence>
<dbReference type="FunFam" id="3.40.140.10:FF:000085">
    <property type="entry name" value="Mov34/MPN/PAD-1 family protein"/>
    <property type="match status" value="1"/>
</dbReference>
<dbReference type="SMART" id="SM00232">
    <property type="entry name" value="JAB_MPN"/>
    <property type="match status" value="1"/>
</dbReference>